<gene>
    <name evidence="2" type="ORF">EV194_103240</name>
</gene>
<keyword evidence="3" id="KW-1185">Reference proteome</keyword>
<dbReference type="RefSeq" id="WP_132433228.1">
    <property type="nucleotide sequence ID" value="NZ_SLWK01000003.1"/>
</dbReference>
<evidence type="ECO:0000256" key="1">
    <source>
        <dbReference type="SAM" id="Phobius"/>
    </source>
</evidence>
<evidence type="ECO:0000313" key="2">
    <source>
        <dbReference type="EMBL" id="TCO09328.1"/>
    </source>
</evidence>
<keyword evidence="1" id="KW-0472">Membrane</keyword>
<accession>A0A4R2GLY6</accession>
<name>A0A4R2GLY6_9BACT</name>
<evidence type="ECO:0000313" key="3">
    <source>
        <dbReference type="Proteomes" id="UP000295221"/>
    </source>
</evidence>
<dbReference type="Proteomes" id="UP000295221">
    <property type="component" value="Unassembled WGS sequence"/>
</dbReference>
<dbReference type="AlphaFoldDB" id="A0A4R2GLY6"/>
<keyword evidence="1" id="KW-0812">Transmembrane</keyword>
<dbReference type="OrthoDB" id="1122181at2"/>
<reference evidence="2 3" key="1">
    <citation type="submission" date="2019-03" db="EMBL/GenBank/DDBJ databases">
        <title>Genomic Encyclopedia of Type Strains, Phase IV (KMG-IV): sequencing the most valuable type-strain genomes for metagenomic binning, comparative biology and taxonomic classification.</title>
        <authorList>
            <person name="Goeker M."/>
        </authorList>
    </citation>
    <scope>NUCLEOTIDE SEQUENCE [LARGE SCALE GENOMIC DNA]</scope>
    <source>
        <strain evidence="2 3">DSM 24179</strain>
    </source>
</reference>
<evidence type="ECO:0008006" key="4">
    <source>
        <dbReference type="Google" id="ProtNLM"/>
    </source>
</evidence>
<dbReference type="EMBL" id="SLWK01000003">
    <property type="protein sequence ID" value="TCO09328.1"/>
    <property type="molecule type" value="Genomic_DNA"/>
</dbReference>
<protein>
    <recommendedName>
        <fullName evidence="4">PH (Pleckstrin Homology) domain-containing protein</fullName>
    </recommendedName>
</protein>
<sequence length="156" mass="18227">MELHINLSKRNKSRTRIFYGIILVLFSISFLIIKLLIDGHISTFDWIYVIAFILLGIGHLIEGYGFSFATLLNREAFVHIGESGFRIKKDAFSKEKVIEWNHVKSIEYKSAQYKIGLNNNEIIRIDIPTDDYHRVQIIKESVNHYAEKNEIHIVHL</sequence>
<feature type="transmembrane region" description="Helical" evidence="1">
    <location>
        <begin position="43"/>
        <end position="61"/>
    </location>
</feature>
<feature type="transmembrane region" description="Helical" evidence="1">
    <location>
        <begin position="17"/>
        <end position="37"/>
    </location>
</feature>
<proteinExistence type="predicted"/>
<organism evidence="2 3">
    <name type="scientific">Natronoflexus pectinivorans</name>
    <dbReference type="NCBI Taxonomy" id="682526"/>
    <lineage>
        <taxon>Bacteria</taxon>
        <taxon>Pseudomonadati</taxon>
        <taxon>Bacteroidota</taxon>
        <taxon>Bacteroidia</taxon>
        <taxon>Marinilabiliales</taxon>
        <taxon>Marinilabiliaceae</taxon>
        <taxon>Natronoflexus</taxon>
    </lineage>
</organism>
<comment type="caution">
    <text evidence="2">The sequence shown here is derived from an EMBL/GenBank/DDBJ whole genome shotgun (WGS) entry which is preliminary data.</text>
</comment>
<keyword evidence="1" id="KW-1133">Transmembrane helix</keyword>